<dbReference type="InterPro" id="IPR031709">
    <property type="entry name" value="PutAbiC"/>
</dbReference>
<accession>A0A6A7VTB5</accession>
<evidence type="ECO:0000313" key="2">
    <source>
        <dbReference type="Proteomes" id="UP000406735"/>
    </source>
</evidence>
<dbReference type="AlphaFoldDB" id="A0A6A7VTB5"/>
<gene>
    <name evidence="1" type="ORF">F7D97_05925</name>
</gene>
<dbReference type="Pfam" id="PF16872">
    <property type="entry name" value="putAbiC"/>
    <property type="match status" value="1"/>
</dbReference>
<comment type="caution">
    <text evidence="1">The sequence shown here is derived from an EMBL/GenBank/DDBJ whole genome shotgun (WGS) entry which is preliminary data.</text>
</comment>
<sequence length="440" mass="51183">MKKDNYSITYIAIIVFVLIFGCYYIYIAELPEIIKYSGDFKGDLEKTGQLGDSAGLINALFSGLAFGGVILTIIWQINNDRRNRIADQKTQFENTFFNMSQTFEDIIEGLTLEKEDNDADHVDSLLVNLYGTESGGSKFSQNSENIKGRIIFRYLFMERKVEGKTLRDSIKDNGISAFEKIMDGLLDHYFRYFYRILKFIDGSDLITTEEKYHYTSILRAQLSEYELVMIYYNSLSEFGNEKLKPLVEKYSMMKNLRKDDLAISLEEEVEKLPRHFSDSAFKHKVSFEGNWISILIRSIFASIVIVLFLELTKTYLNDFIFRDILSLELFRNSSGTFVALLVASLLLYGIQLFLENKRVEIIKRSYTRKWDEARYILSRYYDAGNLTVLIPIIVSLVYLCGSHQWYGYGFLLYVHIIILWLMIKPLMAVVFTGVKMYEVK</sequence>
<dbReference type="EMBL" id="VZCY01000048">
    <property type="protein sequence ID" value="MQN09481.1"/>
    <property type="molecule type" value="Genomic_DNA"/>
</dbReference>
<protein>
    <recommendedName>
        <fullName evidence="3">Phage abortive infection protein</fullName>
    </recommendedName>
</protein>
<evidence type="ECO:0000313" key="1">
    <source>
        <dbReference type="EMBL" id="MQN09481.1"/>
    </source>
</evidence>
<organism evidence="1 2">
    <name type="scientific">Segatella copri</name>
    <dbReference type="NCBI Taxonomy" id="165179"/>
    <lineage>
        <taxon>Bacteria</taxon>
        <taxon>Pseudomonadati</taxon>
        <taxon>Bacteroidota</taxon>
        <taxon>Bacteroidia</taxon>
        <taxon>Bacteroidales</taxon>
        <taxon>Prevotellaceae</taxon>
        <taxon>Segatella</taxon>
    </lineage>
</organism>
<reference evidence="1 2" key="1">
    <citation type="submission" date="2019-09" db="EMBL/GenBank/DDBJ databases">
        <title>Distinct polysaccharide growth profiles of human intestinal Prevotella copri isolates.</title>
        <authorList>
            <person name="Fehlner-Peach H."/>
            <person name="Magnabosco C."/>
            <person name="Raghavan V."/>
            <person name="Scher J.U."/>
            <person name="Tett A."/>
            <person name="Cox L.M."/>
            <person name="Gottsegen C."/>
            <person name="Watters A."/>
            <person name="Wiltshire- Gordon J.D."/>
            <person name="Segata N."/>
            <person name="Bonneau R."/>
            <person name="Littman D.R."/>
        </authorList>
    </citation>
    <scope>NUCLEOTIDE SEQUENCE [LARGE SCALE GENOMIC DNA]</scope>
    <source>
        <strain evidence="2">iK21513</strain>
    </source>
</reference>
<dbReference type="Proteomes" id="UP000406735">
    <property type="component" value="Unassembled WGS sequence"/>
</dbReference>
<dbReference type="RefSeq" id="WP_153080010.1">
    <property type="nucleotide sequence ID" value="NZ_VZAU01000051.1"/>
</dbReference>
<name>A0A6A7VTB5_9BACT</name>
<evidence type="ECO:0008006" key="3">
    <source>
        <dbReference type="Google" id="ProtNLM"/>
    </source>
</evidence>
<proteinExistence type="predicted"/>
<dbReference type="PROSITE" id="PS51257">
    <property type="entry name" value="PROKAR_LIPOPROTEIN"/>
    <property type="match status" value="1"/>
</dbReference>